<evidence type="ECO:0000313" key="8">
    <source>
        <dbReference type="EMBL" id="SIS41021.1"/>
    </source>
</evidence>
<comment type="catalytic activity">
    <reaction evidence="1 5">
        <text>uridine(55) in tRNA = pseudouridine(55) in tRNA</text>
        <dbReference type="Rhea" id="RHEA:42532"/>
        <dbReference type="Rhea" id="RHEA-COMP:10101"/>
        <dbReference type="Rhea" id="RHEA-COMP:10102"/>
        <dbReference type="ChEBI" id="CHEBI:65314"/>
        <dbReference type="ChEBI" id="CHEBI:65315"/>
        <dbReference type="EC" id="5.4.99.25"/>
    </reaction>
</comment>
<evidence type="ECO:0000259" key="6">
    <source>
        <dbReference type="Pfam" id="PF01509"/>
    </source>
</evidence>
<dbReference type="InterPro" id="IPR020103">
    <property type="entry name" value="PsdUridine_synth_cat_dom_sf"/>
</dbReference>
<feature type="domain" description="Pseudouridine synthase II N-terminal" evidence="6">
    <location>
        <begin position="25"/>
        <end position="176"/>
    </location>
</feature>
<gene>
    <name evidence="5" type="primary">truB</name>
    <name evidence="8" type="ORF">SAMN05421790_101404</name>
</gene>
<evidence type="ECO:0000256" key="5">
    <source>
        <dbReference type="HAMAP-Rule" id="MF_01080"/>
    </source>
</evidence>
<evidence type="ECO:0000256" key="4">
    <source>
        <dbReference type="ARBA" id="ARBA00023235"/>
    </source>
</evidence>
<name>A0A1N7IVL6_9BACL</name>
<dbReference type="Gene3D" id="3.30.2350.10">
    <property type="entry name" value="Pseudouridine synthase"/>
    <property type="match status" value="1"/>
</dbReference>
<dbReference type="Pfam" id="PF16198">
    <property type="entry name" value="TruB_C_2"/>
    <property type="match status" value="1"/>
</dbReference>
<evidence type="ECO:0000256" key="1">
    <source>
        <dbReference type="ARBA" id="ARBA00000385"/>
    </source>
</evidence>
<dbReference type="GO" id="GO:1990481">
    <property type="term" value="P:mRNA pseudouridine synthesis"/>
    <property type="evidence" value="ECO:0007669"/>
    <property type="project" value="TreeGrafter"/>
</dbReference>
<dbReference type="Pfam" id="PF01509">
    <property type="entry name" value="TruB_N"/>
    <property type="match status" value="1"/>
</dbReference>
<dbReference type="CDD" id="cd02573">
    <property type="entry name" value="PseudoU_synth_EcTruB"/>
    <property type="match status" value="1"/>
</dbReference>
<dbReference type="AlphaFoldDB" id="A0A1N7IVL6"/>
<evidence type="ECO:0000313" key="9">
    <source>
        <dbReference type="Proteomes" id="UP000186795"/>
    </source>
</evidence>
<organism evidence="8 9">
    <name type="scientific">Kroppenstedtia eburnea</name>
    <dbReference type="NCBI Taxonomy" id="714067"/>
    <lineage>
        <taxon>Bacteria</taxon>
        <taxon>Bacillati</taxon>
        <taxon>Bacillota</taxon>
        <taxon>Bacilli</taxon>
        <taxon>Bacillales</taxon>
        <taxon>Thermoactinomycetaceae</taxon>
        <taxon>Kroppenstedtia</taxon>
    </lineage>
</organism>
<dbReference type="Proteomes" id="UP000186795">
    <property type="component" value="Unassembled WGS sequence"/>
</dbReference>
<sequence>MMLHGVIPVCKPAGLTSHDVVNRIRRLSGQKKVGHTGTLDPAVEGVLPICLGQATRIAEYIQSLPKRYRGTLTLGVATDTEDQTGRVTEEQPVGPLDPGRIDAVFRKFTGEIEQVPPMYSAVKVEGKRLYEWARQGREVRRRSRRVTIFSLERTGMEEGEQPRIHFDVRCSKGTYVRTLCVDLGKELGYPAHMSRLVRTESGPFTLEEAFTLDRLERAAVSGEWGSVLTGIGEALGHLPGIVVPQSLFTSVMNGRLLHPGKEEALAADTLFRVFTEEGQFCALYRMMDERTAKPEKVFRVR</sequence>
<accession>A0A1N7IVL6</accession>
<dbReference type="InterPro" id="IPR014780">
    <property type="entry name" value="tRNA_psdUridine_synth_TruB"/>
</dbReference>
<evidence type="ECO:0000256" key="2">
    <source>
        <dbReference type="ARBA" id="ARBA00005642"/>
    </source>
</evidence>
<proteinExistence type="inferred from homology"/>
<keyword evidence="9" id="KW-1185">Reference proteome</keyword>
<dbReference type="GO" id="GO:0003723">
    <property type="term" value="F:RNA binding"/>
    <property type="evidence" value="ECO:0007669"/>
    <property type="project" value="InterPro"/>
</dbReference>
<dbReference type="HAMAP" id="MF_01080">
    <property type="entry name" value="TruB_bact"/>
    <property type="match status" value="1"/>
</dbReference>
<evidence type="ECO:0000259" key="7">
    <source>
        <dbReference type="Pfam" id="PF16198"/>
    </source>
</evidence>
<dbReference type="EC" id="5.4.99.25" evidence="5"/>
<dbReference type="SUPFAM" id="SSF55120">
    <property type="entry name" value="Pseudouridine synthase"/>
    <property type="match status" value="1"/>
</dbReference>
<keyword evidence="3 5" id="KW-0819">tRNA processing</keyword>
<dbReference type="PANTHER" id="PTHR13767:SF2">
    <property type="entry name" value="PSEUDOURIDYLATE SYNTHASE TRUB1"/>
    <property type="match status" value="1"/>
</dbReference>
<dbReference type="GO" id="GO:0031119">
    <property type="term" value="P:tRNA pseudouridine synthesis"/>
    <property type="evidence" value="ECO:0007669"/>
    <property type="project" value="UniProtKB-UniRule"/>
</dbReference>
<protein>
    <recommendedName>
        <fullName evidence="5">tRNA pseudouridine synthase B</fullName>
        <ecNumber evidence="5">5.4.99.25</ecNumber>
    </recommendedName>
    <alternativeName>
        <fullName evidence="5">tRNA pseudouridine(55) synthase</fullName>
        <shortName evidence="5">Psi55 synthase</shortName>
    </alternativeName>
    <alternativeName>
        <fullName evidence="5">tRNA pseudouridylate synthase</fullName>
    </alternativeName>
    <alternativeName>
        <fullName evidence="5">tRNA-uridine isomerase</fullName>
    </alternativeName>
</protein>
<dbReference type="FunFam" id="3.30.2350.10:FF:000011">
    <property type="entry name" value="tRNA pseudouridine synthase B"/>
    <property type="match status" value="1"/>
</dbReference>
<dbReference type="GO" id="GO:0160148">
    <property type="term" value="F:tRNA pseudouridine(55) synthase activity"/>
    <property type="evidence" value="ECO:0007669"/>
    <property type="project" value="UniProtKB-EC"/>
</dbReference>
<feature type="domain" description="tRNA pseudouridylate synthase B C-terminal" evidence="7">
    <location>
        <begin position="177"/>
        <end position="220"/>
    </location>
</feature>
<keyword evidence="4 5" id="KW-0413">Isomerase</keyword>
<dbReference type="PANTHER" id="PTHR13767">
    <property type="entry name" value="TRNA-PSEUDOURIDINE SYNTHASE"/>
    <property type="match status" value="1"/>
</dbReference>
<evidence type="ECO:0000256" key="3">
    <source>
        <dbReference type="ARBA" id="ARBA00022694"/>
    </source>
</evidence>
<dbReference type="NCBIfam" id="TIGR00431">
    <property type="entry name" value="TruB"/>
    <property type="match status" value="1"/>
</dbReference>
<dbReference type="OrthoDB" id="9802309at2"/>
<dbReference type="EMBL" id="FTOD01000001">
    <property type="protein sequence ID" value="SIS41021.1"/>
    <property type="molecule type" value="Genomic_DNA"/>
</dbReference>
<feature type="active site" description="Nucleophile" evidence="5">
    <location>
        <position position="40"/>
    </location>
</feature>
<comment type="similarity">
    <text evidence="2 5">Belongs to the pseudouridine synthase TruB family. Type 1 subfamily.</text>
</comment>
<comment type="function">
    <text evidence="5">Responsible for synthesis of pseudouridine from uracil-55 in the psi GC loop of transfer RNAs.</text>
</comment>
<reference evidence="9" key="1">
    <citation type="submission" date="2017-01" db="EMBL/GenBank/DDBJ databases">
        <authorList>
            <person name="Varghese N."/>
            <person name="Submissions S."/>
        </authorList>
    </citation>
    <scope>NUCLEOTIDE SEQUENCE [LARGE SCALE GENOMIC DNA]</scope>
    <source>
        <strain evidence="9">DSM 45196</strain>
    </source>
</reference>
<dbReference type="InterPro" id="IPR032819">
    <property type="entry name" value="TruB_C"/>
</dbReference>
<dbReference type="InterPro" id="IPR002501">
    <property type="entry name" value="PsdUridine_synth_N"/>
</dbReference>